<dbReference type="SUPFAM" id="SSF56784">
    <property type="entry name" value="HAD-like"/>
    <property type="match status" value="1"/>
</dbReference>
<protein>
    <recommendedName>
        <fullName evidence="4">HAD-like protein</fullName>
    </recommendedName>
</protein>
<dbReference type="PANTHER" id="PTHR43611">
    <property type="entry name" value="ALPHA-D-GLUCOSE 1-PHOSPHATE PHOSPHATASE"/>
    <property type="match status" value="1"/>
</dbReference>
<dbReference type="AlphaFoldDB" id="A0AAV9P3C9"/>
<keyword evidence="3" id="KW-1185">Reference proteome</keyword>
<dbReference type="EMBL" id="JAVRRT010000014">
    <property type="protein sequence ID" value="KAK5166035.1"/>
    <property type="molecule type" value="Genomic_DNA"/>
</dbReference>
<evidence type="ECO:0000313" key="2">
    <source>
        <dbReference type="EMBL" id="KAK5166035.1"/>
    </source>
</evidence>
<dbReference type="Pfam" id="PF13419">
    <property type="entry name" value="HAD_2"/>
    <property type="match status" value="1"/>
</dbReference>
<reference evidence="2 3" key="1">
    <citation type="submission" date="2023-08" db="EMBL/GenBank/DDBJ databases">
        <title>Black Yeasts Isolated from many extreme environments.</title>
        <authorList>
            <person name="Coleine C."/>
            <person name="Stajich J.E."/>
            <person name="Selbmann L."/>
        </authorList>
    </citation>
    <scope>NUCLEOTIDE SEQUENCE [LARGE SCALE GENOMIC DNA]</scope>
    <source>
        <strain evidence="2 3">CCFEE 5935</strain>
    </source>
</reference>
<dbReference type="InterPro" id="IPR023198">
    <property type="entry name" value="PGP-like_dom2"/>
</dbReference>
<name>A0AAV9P3C9_9PEZI</name>
<organism evidence="2 3">
    <name type="scientific">Saxophila tyrrhenica</name>
    <dbReference type="NCBI Taxonomy" id="1690608"/>
    <lineage>
        <taxon>Eukaryota</taxon>
        <taxon>Fungi</taxon>
        <taxon>Dikarya</taxon>
        <taxon>Ascomycota</taxon>
        <taxon>Pezizomycotina</taxon>
        <taxon>Dothideomycetes</taxon>
        <taxon>Dothideomycetidae</taxon>
        <taxon>Mycosphaerellales</taxon>
        <taxon>Extremaceae</taxon>
        <taxon>Saxophila</taxon>
    </lineage>
</organism>
<feature type="region of interest" description="Disordered" evidence="1">
    <location>
        <begin position="476"/>
        <end position="503"/>
    </location>
</feature>
<dbReference type="NCBIfam" id="TIGR01509">
    <property type="entry name" value="HAD-SF-IA-v3"/>
    <property type="match status" value="1"/>
</dbReference>
<gene>
    <name evidence="2" type="ORF">LTR77_008296</name>
</gene>
<sequence length="553" mass="62082">MSPYKVLILDLWTIWISRSIPYSFSLSPETFKNITSSAVWFEYERGLITEEECYQRLADAFSLKLSDVATACAETRAVAREDTTLPSWLRQLRRDMGDDLAVYAMCNIPEPEFTALRLSCVDCDVLDHIFTSSHVHKRKPDQAFYKHVLRAVRVRPEEAIFVDESPDSVLVAQSIGMKALHYSGTDFRRQISNLLQESVPRAHAFLTRNAKELYSTTNTGHTMKDNFTQLLILEALNDRDLVDLREHSRTWNFFQEKPVLTTEKYPDDFDTTSAAILVLEPKDEALVHSVLDEMLEYSSVDGILHTYYDHVRPRIDPIVCINVLRLFSKYGRASELSRTAQWVRDVLYHRAYLNGTRYYPTAEAFLYFFSRYLETTEETVLRDKPDLIVVLKQCLTERLGTKGDALCIAMRLLAGAYVGIHSPLDLAALRSMQCEDGGWEAGCVYRYGSTGISIGNRGLATALAVGAISKQNALTAPPQKDDAVNGGPVKRLTNGYPNQPREQKHLDGRVNGPDEAAHCSGHLQVNGDAHPLDGHAHLGNGGPVIDGVEVDGH</sequence>
<accession>A0AAV9P3C9</accession>
<proteinExistence type="predicted"/>
<dbReference type="Gene3D" id="1.10.150.240">
    <property type="entry name" value="Putative phosphatase, domain 2"/>
    <property type="match status" value="1"/>
</dbReference>
<dbReference type="InterPro" id="IPR041492">
    <property type="entry name" value="HAD_2"/>
</dbReference>
<evidence type="ECO:0008006" key="4">
    <source>
        <dbReference type="Google" id="ProtNLM"/>
    </source>
</evidence>
<dbReference type="RefSeq" id="XP_064655988.1">
    <property type="nucleotide sequence ID" value="XM_064805528.1"/>
</dbReference>
<comment type="caution">
    <text evidence="2">The sequence shown here is derived from an EMBL/GenBank/DDBJ whole genome shotgun (WGS) entry which is preliminary data.</text>
</comment>
<dbReference type="GeneID" id="89929629"/>
<dbReference type="GO" id="GO:0016791">
    <property type="term" value="F:phosphatase activity"/>
    <property type="evidence" value="ECO:0007669"/>
    <property type="project" value="UniProtKB-ARBA"/>
</dbReference>
<dbReference type="InterPro" id="IPR006439">
    <property type="entry name" value="HAD-SF_hydro_IA"/>
</dbReference>
<dbReference type="Gene3D" id="3.40.50.1000">
    <property type="entry name" value="HAD superfamily/HAD-like"/>
    <property type="match status" value="1"/>
</dbReference>
<dbReference type="InterPro" id="IPR023214">
    <property type="entry name" value="HAD_sf"/>
</dbReference>
<dbReference type="InterPro" id="IPR036412">
    <property type="entry name" value="HAD-like_sf"/>
</dbReference>
<evidence type="ECO:0000313" key="3">
    <source>
        <dbReference type="Proteomes" id="UP001337655"/>
    </source>
</evidence>
<dbReference type="Proteomes" id="UP001337655">
    <property type="component" value="Unassembled WGS sequence"/>
</dbReference>
<evidence type="ECO:0000256" key="1">
    <source>
        <dbReference type="SAM" id="MobiDB-lite"/>
    </source>
</evidence>
<dbReference type="PANTHER" id="PTHR43611:SF3">
    <property type="entry name" value="FLAVIN MONONUCLEOTIDE HYDROLASE 1, CHLOROPLATIC"/>
    <property type="match status" value="1"/>
</dbReference>